<gene>
    <name evidence="1" type="ORF">E2C01_019665</name>
</gene>
<protein>
    <submittedName>
        <fullName evidence="1">Uncharacterized protein</fullName>
    </submittedName>
</protein>
<name>A0A5B7DXV3_PORTR</name>
<dbReference type="Proteomes" id="UP000324222">
    <property type="component" value="Unassembled WGS sequence"/>
</dbReference>
<sequence length="61" mass="6910">MRRVTCGVRGVTRGEARDQLGAWDGQPRTGEDCDILVVRLPYEAQSRWASVQIRPQERIIG</sequence>
<evidence type="ECO:0000313" key="2">
    <source>
        <dbReference type="Proteomes" id="UP000324222"/>
    </source>
</evidence>
<keyword evidence="2" id="KW-1185">Reference proteome</keyword>
<organism evidence="1 2">
    <name type="scientific">Portunus trituberculatus</name>
    <name type="common">Swimming crab</name>
    <name type="synonym">Neptunus trituberculatus</name>
    <dbReference type="NCBI Taxonomy" id="210409"/>
    <lineage>
        <taxon>Eukaryota</taxon>
        <taxon>Metazoa</taxon>
        <taxon>Ecdysozoa</taxon>
        <taxon>Arthropoda</taxon>
        <taxon>Crustacea</taxon>
        <taxon>Multicrustacea</taxon>
        <taxon>Malacostraca</taxon>
        <taxon>Eumalacostraca</taxon>
        <taxon>Eucarida</taxon>
        <taxon>Decapoda</taxon>
        <taxon>Pleocyemata</taxon>
        <taxon>Brachyura</taxon>
        <taxon>Eubrachyura</taxon>
        <taxon>Portunoidea</taxon>
        <taxon>Portunidae</taxon>
        <taxon>Portuninae</taxon>
        <taxon>Portunus</taxon>
    </lineage>
</organism>
<proteinExistence type="predicted"/>
<reference evidence="1 2" key="1">
    <citation type="submission" date="2019-05" db="EMBL/GenBank/DDBJ databases">
        <title>Another draft genome of Portunus trituberculatus and its Hox gene families provides insights of decapod evolution.</title>
        <authorList>
            <person name="Jeong J.-H."/>
            <person name="Song I."/>
            <person name="Kim S."/>
            <person name="Choi T."/>
            <person name="Kim D."/>
            <person name="Ryu S."/>
            <person name="Kim W."/>
        </authorList>
    </citation>
    <scope>NUCLEOTIDE SEQUENCE [LARGE SCALE GENOMIC DNA]</scope>
    <source>
        <tissue evidence="1">Muscle</tissue>
    </source>
</reference>
<dbReference type="EMBL" id="VSRR010001610">
    <property type="protein sequence ID" value="MPC26522.1"/>
    <property type="molecule type" value="Genomic_DNA"/>
</dbReference>
<comment type="caution">
    <text evidence="1">The sequence shown here is derived from an EMBL/GenBank/DDBJ whole genome shotgun (WGS) entry which is preliminary data.</text>
</comment>
<dbReference type="AlphaFoldDB" id="A0A5B7DXV3"/>
<accession>A0A5B7DXV3</accession>
<evidence type="ECO:0000313" key="1">
    <source>
        <dbReference type="EMBL" id="MPC26522.1"/>
    </source>
</evidence>